<sequence length="168" mass="18517">MGSVRVPAALAVAVAIRGRRGARLLRKALPELLRIRALTMRALVAPLSVLGVVRIGTRPTMRSARRWARLVLMVLRIGDLRIVLRARGPVALLILGNVRAGVRHGGWVGSLCKGRKGTRFCLGRLIPRGQEKDRVDELLDIWRHGSGGPPWTRPDSTMQTVTKVTMKD</sequence>
<proteinExistence type="predicted"/>
<evidence type="ECO:0000313" key="1">
    <source>
        <dbReference type="EMBL" id="GAA1655824.1"/>
    </source>
</evidence>
<reference evidence="1 2" key="1">
    <citation type="journal article" date="2019" name="Int. J. Syst. Evol. Microbiol.">
        <title>The Global Catalogue of Microorganisms (GCM) 10K type strain sequencing project: providing services to taxonomists for standard genome sequencing and annotation.</title>
        <authorList>
            <consortium name="The Broad Institute Genomics Platform"/>
            <consortium name="The Broad Institute Genome Sequencing Center for Infectious Disease"/>
            <person name="Wu L."/>
            <person name="Ma J."/>
        </authorList>
    </citation>
    <scope>NUCLEOTIDE SEQUENCE [LARGE SCALE GENOMIC DNA]</scope>
    <source>
        <strain evidence="1 2">JCM 13929</strain>
    </source>
</reference>
<name>A0ABN2FQ91_9ACTN</name>
<protein>
    <submittedName>
        <fullName evidence="1">Uncharacterized protein</fullName>
    </submittedName>
</protein>
<dbReference type="EMBL" id="BAAAMU010000053">
    <property type="protein sequence ID" value="GAA1655824.1"/>
    <property type="molecule type" value="Genomic_DNA"/>
</dbReference>
<dbReference type="Proteomes" id="UP001500064">
    <property type="component" value="Unassembled WGS sequence"/>
</dbReference>
<keyword evidence="2" id="KW-1185">Reference proteome</keyword>
<comment type="caution">
    <text evidence="1">The sequence shown here is derived from an EMBL/GenBank/DDBJ whole genome shotgun (WGS) entry which is preliminary data.</text>
</comment>
<organism evidence="1 2">
    <name type="scientific">Nonomuraea maheshkhaliensis</name>
    <dbReference type="NCBI Taxonomy" id="419590"/>
    <lineage>
        <taxon>Bacteria</taxon>
        <taxon>Bacillati</taxon>
        <taxon>Actinomycetota</taxon>
        <taxon>Actinomycetes</taxon>
        <taxon>Streptosporangiales</taxon>
        <taxon>Streptosporangiaceae</taxon>
        <taxon>Nonomuraea</taxon>
    </lineage>
</organism>
<accession>A0ABN2FQ91</accession>
<gene>
    <name evidence="1" type="ORF">GCM10009733_061620</name>
</gene>
<evidence type="ECO:0000313" key="2">
    <source>
        <dbReference type="Proteomes" id="UP001500064"/>
    </source>
</evidence>